<sequence>MNLLKEEKKFWKRHFRIEKLDAIPPVWSGYKSIDSENDDDFFYFFTLRVSSISEIYLKDTLVTDEGVKHIAKLKDLETLYLRSHSKITKASIPFFNEMVSLQSLNITKTEITLSDLCENLNNQSLKEVFLDSEHDEESILDMAIILKERMLDCNFYLNSSSATDVFGNPIKPIC</sequence>
<proteinExistence type="predicted"/>
<dbReference type="RefSeq" id="WP_062593183.1">
    <property type="nucleotide sequence ID" value="NZ_LQZQ01000049.1"/>
</dbReference>
<dbReference type="AlphaFoldDB" id="A0A150X0A0"/>
<dbReference type="STRING" id="279360.MB14_08995"/>
<gene>
    <name evidence="1" type="ORF">MB14_08995</name>
</gene>
<name>A0A150X0A0_ROSEK</name>
<evidence type="ECO:0000313" key="1">
    <source>
        <dbReference type="EMBL" id="KYG72171.1"/>
    </source>
</evidence>
<protein>
    <submittedName>
        <fullName evidence="1">Uncharacterized protein</fullName>
    </submittedName>
</protein>
<accession>A0A150X0A0</accession>
<organism evidence="1 2">
    <name type="scientific">Roseivirga ehrenbergii (strain DSM 102268 / JCM 13514 / KCTC 12282 / NCIMB 14502 / KMM 6017)</name>
    <dbReference type="NCBI Taxonomy" id="279360"/>
    <lineage>
        <taxon>Bacteria</taxon>
        <taxon>Pseudomonadati</taxon>
        <taxon>Bacteroidota</taxon>
        <taxon>Cytophagia</taxon>
        <taxon>Cytophagales</taxon>
        <taxon>Roseivirgaceae</taxon>
        <taxon>Roseivirga</taxon>
    </lineage>
</organism>
<evidence type="ECO:0000313" key="2">
    <source>
        <dbReference type="Proteomes" id="UP000075583"/>
    </source>
</evidence>
<dbReference type="Proteomes" id="UP000075583">
    <property type="component" value="Unassembled WGS sequence"/>
</dbReference>
<comment type="caution">
    <text evidence="1">The sequence shown here is derived from an EMBL/GenBank/DDBJ whole genome shotgun (WGS) entry which is preliminary data.</text>
</comment>
<dbReference type="OrthoDB" id="713772at2"/>
<dbReference type="Gene3D" id="3.80.10.10">
    <property type="entry name" value="Ribonuclease Inhibitor"/>
    <property type="match status" value="1"/>
</dbReference>
<dbReference type="SUPFAM" id="SSF52047">
    <property type="entry name" value="RNI-like"/>
    <property type="match status" value="1"/>
</dbReference>
<dbReference type="EMBL" id="LQZQ01000049">
    <property type="protein sequence ID" value="KYG72171.1"/>
    <property type="molecule type" value="Genomic_DNA"/>
</dbReference>
<reference evidence="1" key="1">
    <citation type="submission" date="2016-01" db="EMBL/GenBank/DDBJ databases">
        <title>Genome sequencing of Roseivirga ehrenbergii KMM 6017.</title>
        <authorList>
            <person name="Selvaratnam C."/>
            <person name="Thevarajoo S."/>
            <person name="Goh K.M."/>
            <person name="Ee R."/>
            <person name="Chan K.-G."/>
            <person name="Chong C.S."/>
        </authorList>
    </citation>
    <scope>NUCLEOTIDE SEQUENCE [LARGE SCALE GENOMIC DNA]</scope>
    <source>
        <strain evidence="1">KMM 6017</strain>
    </source>
</reference>
<keyword evidence="2" id="KW-1185">Reference proteome</keyword>
<dbReference type="InterPro" id="IPR032675">
    <property type="entry name" value="LRR_dom_sf"/>
</dbReference>